<dbReference type="Proteomes" id="UP001062846">
    <property type="component" value="Chromosome 4"/>
</dbReference>
<keyword evidence="2" id="KW-1185">Reference proteome</keyword>
<accession>A0ACC0NZ17</accession>
<reference evidence="1" key="1">
    <citation type="submission" date="2022-02" db="EMBL/GenBank/DDBJ databases">
        <title>Plant Genome Project.</title>
        <authorList>
            <person name="Zhang R.-G."/>
        </authorList>
    </citation>
    <scope>NUCLEOTIDE SEQUENCE</scope>
    <source>
        <strain evidence="1">AT1</strain>
    </source>
</reference>
<comment type="caution">
    <text evidence="1">The sequence shown here is derived from an EMBL/GenBank/DDBJ whole genome shotgun (WGS) entry which is preliminary data.</text>
</comment>
<dbReference type="EMBL" id="CM046391">
    <property type="protein sequence ID" value="KAI8557772.1"/>
    <property type="molecule type" value="Genomic_DNA"/>
</dbReference>
<gene>
    <name evidence="1" type="ORF">RHMOL_Rhmol04G0035800</name>
</gene>
<name>A0ACC0NZ17_RHOML</name>
<evidence type="ECO:0000313" key="2">
    <source>
        <dbReference type="Proteomes" id="UP001062846"/>
    </source>
</evidence>
<evidence type="ECO:0000313" key="1">
    <source>
        <dbReference type="EMBL" id="KAI8557772.1"/>
    </source>
</evidence>
<protein>
    <submittedName>
        <fullName evidence="1">Uncharacterized protein</fullName>
    </submittedName>
</protein>
<sequence length="72" mass="7955">MADRFFPNEMPDFVPETPAEEQSAFETSGDSLTKLLSLPFNTVADTLKRAALDAKETVKSPSPLLYSKFCLV</sequence>
<organism evidence="1 2">
    <name type="scientific">Rhododendron molle</name>
    <name type="common">Chinese azalea</name>
    <name type="synonym">Azalea mollis</name>
    <dbReference type="NCBI Taxonomy" id="49168"/>
    <lineage>
        <taxon>Eukaryota</taxon>
        <taxon>Viridiplantae</taxon>
        <taxon>Streptophyta</taxon>
        <taxon>Embryophyta</taxon>
        <taxon>Tracheophyta</taxon>
        <taxon>Spermatophyta</taxon>
        <taxon>Magnoliopsida</taxon>
        <taxon>eudicotyledons</taxon>
        <taxon>Gunneridae</taxon>
        <taxon>Pentapetalae</taxon>
        <taxon>asterids</taxon>
        <taxon>Ericales</taxon>
        <taxon>Ericaceae</taxon>
        <taxon>Ericoideae</taxon>
        <taxon>Rhodoreae</taxon>
        <taxon>Rhododendron</taxon>
    </lineage>
</organism>
<proteinExistence type="predicted"/>